<dbReference type="PANTHER" id="PTHR47623:SF1">
    <property type="entry name" value="OS09G0287300 PROTEIN"/>
    <property type="match status" value="1"/>
</dbReference>
<evidence type="ECO:0000313" key="1">
    <source>
        <dbReference type="EMBL" id="CAI8848475.1"/>
    </source>
</evidence>
<gene>
    <name evidence="1" type="ORF">MSZNOR_2462</name>
</gene>
<name>A0ABM9I2L1_9GAMM</name>
<dbReference type="Pfam" id="PF00300">
    <property type="entry name" value="His_Phos_1"/>
    <property type="match status" value="1"/>
</dbReference>
<dbReference type="Proteomes" id="UP001162030">
    <property type="component" value="Chromosome"/>
</dbReference>
<dbReference type="Gene3D" id="3.40.50.1240">
    <property type="entry name" value="Phosphoglycerate mutase-like"/>
    <property type="match status" value="1"/>
</dbReference>
<organism evidence="1 2">
    <name type="scientific">Methylocaldum szegediense</name>
    <dbReference type="NCBI Taxonomy" id="73780"/>
    <lineage>
        <taxon>Bacteria</taxon>
        <taxon>Pseudomonadati</taxon>
        <taxon>Pseudomonadota</taxon>
        <taxon>Gammaproteobacteria</taxon>
        <taxon>Methylococcales</taxon>
        <taxon>Methylococcaceae</taxon>
        <taxon>Methylocaldum</taxon>
    </lineage>
</organism>
<sequence length="164" mass="18169">MKKLIVIRHAKSDRDSPSLADIDRPLNDRGRYDASLIGSILKLREMEPDSIISSPAKRALETAERVAEAVGYDKAGIVVRDCIYNQEVPALVELIRSIENIHDTACLIGHNPSLSELVARLTGENIGSLPTCGIAAIEFTVEDWVYILAGSGRLLFFDFPKRHR</sequence>
<dbReference type="SUPFAM" id="SSF53254">
    <property type="entry name" value="Phosphoglycerate mutase-like"/>
    <property type="match status" value="1"/>
</dbReference>
<evidence type="ECO:0000313" key="2">
    <source>
        <dbReference type="Proteomes" id="UP001162030"/>
    </source>
</evidence>
<dbReference type="GO" id="GO:0016787">
    <property type="term" value="F:hydrolase activity"/>
    <property type="evidence" value="ECO:0007669"/>
    <property type="project" value="UniProtKB-KW"/>
</dbReference>
<accession>A0ABM9I2L1</accession>
<dbReference type="SMART" id="SM00855">
    <property type="entry name" value="PGAM"/>
    <property type="match status" value="1"/>
</dbReference>
<dbReference type="InterPro" id="IPR013078">
    <property type="entry name" value="His_Pase_superF_clade-1"/>
</dbReference>
<reference evidence="1 2" key="1">
    <citation type="submission" date="2023-03" db="EMBL/GenBank/DDBJ databases">
        <authorList>
            <person name="Pearce D."/>
        </authorList>
    </citation>
    <scope>NUCLEOTIDE SEQUENCE [LARGE SCALE GENOMIC DNA]</scope>
    <source>
        <strain evidence="1">Msz</strain>
    </source>
</reference>
<dbReference type="EC" id="3.1.3.-" evidence="1"/>
<dbReference type="EMBL" id="OX458333">
    <property type="protein sequence ID" value="CAI8848475.1"/>
    <property type="molecule type" value="Genomic_DNA"/>
</dbReference>
<proteinExistence type="predicted"/>
<dbReference type="InterPro" id="IPR029033">
    <property type="entry name" value="His_PPase_superfam"/>
</dbReference>
<dbReference type="CDD" id="cd07067">
    <property type="entry name" value="HP_PGM_like"/>
    <property type="match status" value="1"/>
</dbReference>
<protein>
    <submittedName>
        <fullName evidence="1">Phosphohistidine phosphatase</fullName>
        <ecNumber evidence="1">3.1.3.-</ecNumber>
    </submittedName>
</protein>
<keyword evidence="2" id="KW-1185">Reference proteome</keyword>
<dbReference type="PANTHER" id="PTHR47623">
    <property type="entry name" value="OS09G0287300 PROTEIN"/>
    <property type="match status" value="1"/>
</dbReference>
<dbReference type="RefSeq" id="WP_026611587.1">
    <property type="nucleotide sequence ID" value="NZ_OX458333.1"/>
</dbReference>
<keyword evidence="1" id="KW-0378">Hydrolase</keyword>